<reference evidence="2 3" key="1">
    <citation type="submission" date="2018-06" db="EMBL/GenBank/DDBJ databases">
        <title>Genomic Encyclopedia of Archaeal and Bacterial Type Strains, Phase II (KMG-II): from individual species to whole genera.</title>
        <authorList>
            <person name="Goeker M."/>
        </authorList>
    </citation>
    <scope>NUCLEOTIDE SEQUENCE [LARGE SCALE GENOMIC DNA]</scope>
    <source>
        <strain evidence="2 3">KACC 16626</strain>
    </source>
</reference>
<accession>A0A318TUQ2</accession>
<name>A0A318TUQ2_9BACL</name>
<organism evidence="2 3">
    <name type="scientific">Ureibacillus chungkukjangi</name>
    <dbReference type="NCBI Taxonomy" id="1202712"/>
    <lineage>
        <taxon>Bacteria</taxon>
        <taxon>Bacillati</taxon>
        <taxon>Bacillota</taxon>
        <taxon>Bacilli</taxon>
        <taxon>Bacillales</taxon>
        <taxon>Caryophanaceae</taxon>
        <taxon>Ureibacillus</taxon>
    </lineage>
</organism>
<feature type="region of interest" description="Disordered" evidence="1">
    <location>
        <begin position="1"/>
        <end position="32"/>
    </location>
</feature>
<keyword evidence="3" id="KW-1185">Reference proteome</keyword>
<feature type="compositionally biased region" description="Basic residues" evidence="1">
    <location>
        <begin position="16"/>
        <end position="32"/>
    </location>
</feature>
<gene>
    <name evidence="2" type="ORF">BJ095_103224</name>
</gene>
<evidence type="ECO:0000256" key="1">
    <source>
        <dbReference type="SAM" id="MobiDB-lite"/>
    </source>
</evidence>
<dbReference type="AlphaFoldDB" id="A0A318TUQ2"/>
<sequence>MINEENNENREERKARREHHGRHGRGHHGAKTFRRGRALAFYEILIVKRDTLKQQLDSPELQSIQQVIAGELKATEAIMNDFKAAFELDEISHVDAKKED</sequence>
<evidence type="ECO:0000313" key="2">
    <source>
        <dbReference type="EMBL" id="PYF08053.1"/>
    </source>
</evidence>
<dbReference type="EMBL" id="QJTJ01000003">
    <property type="protein sequence ID" value="PYF08053.1"/>
    <property type="molecule type" value="Genomic_DNA"/>
</dbReference>
<evidence type="ECO:0008006" key="4">
    <source>
        <dbReference type="Google" id="ProtNLM"/>
    </source>
</evidence>
<protein>
    <recommendedName>
        <fullName evidence="4">2-keto-3-deoxygluconate kinase</fullName>
    </recommendedName>
</protein>
<evidence type="ECO:0000313" key="3">
    <source>
        <dbReference type="Proteomes" id="UP000247416"/>
    </source>
</evidence>
<dbReference type="RefSeq" id="WP_235867569.1">
    <property type="nucleotide sequence ID" value="NZ_CP085009.1"/>
</dbReference>
<dbReference type="Proteomes" id="UP000247416">
    <property type="component" value="Unassembled WGS sequence"/>
</dbReference>
<proteinExistence type="predicted"/>
<comment type="caution">
    <text evidence="2">The sequence shown here is derived from an EMBL/GenBank/DDBJ whole genome shotgun (WGS) entry which is preliminary data.</text>
</comment>